<proteinExistence type="predicted"/>
<name>A0A6A4RLT9_SCOMX</name>
<evidence type="ECO:0000313" key="2">
    <source>
        <dbReference type="Proteomes" id="UP000438429"/>
    </source>
</evidence>
<dbReference type="AlphaFoldDB" id="A0A6A4RLT9"/>
<dbReference type="Proteomes" id="UP000438429">
    <property type="component" value="Unassembled WGS sequence"/>
</dbReference>
<gene>
    <name evidence="1" type="ORF">F2P81_024086</name>
</gene>
<organism evidence="1 2">
    <name type="scientific">Scophthalmus maximus</name>
    <name type="common">Turbot</name>
    <name type="synonym">Psetta maxima</name>
    <dbReference type="NCBI Taxonomy" id="52904"/>
    <lineage>
        <taxon>Eukaryota</taxon>
        <taxon>Metazoa</taxon>
        <taxon>Chordata</taxon>
        <taxon>Craniata</taxon>
        <taxon>Vertebrata</taxon>
        <taxon>Euteleostomi</taxon>
        <taxon>Actinopterygii</taxon>
        <taxon>Neopterygii</taxon>
        <taxon>Teleostei</taxon>
        <taxon>Neoteleostei</taxon>
        <taxon>Acanthomorphata</taxon>
        <taxon>Carangaria</taxon>
        <taxon>Pleuronectiformes</taxon>
        <taxon>Pleuronectoidei</taxon>
        <taxon>Scophthalmidae</taxon>
        <taxon>Scophthalmus</taxon>
    </lineage>
</organism>
<protein>
    <submittedName>
        <fullName evidence="1">Uncharacterized protein</fullName>
    </submittedName>
</protein>
<reference evidence="1 2" key="1">
    <citation type="submission" date="2019-06" db="EMBL/GenBank/DDBJ databases">
        <title>Draft genomes of female and male turbot (Scophthalmus maximus).</title>
        <authorList>
            <person name="Xu H."/>
            <person name="Xu X.-W."/>
            <person name="Shao C."/>
            <person name="Chen S."/>
        </authorList>
    </citation>
    <scope>NUCLEOTIDE SEQUENCE [LARGE SCALE GENOMIC DNA]</scope>
    <source>
        <strain evidence="1">Ysfricsl-2016a</strain>
        <tissue evidence="1">Blood</tissue>
    </source>
</reference>
<comment type="caution">
    <text evidence="1">The sequence shown here is derived from an EMBL/GenBank/DDBJ whole genome shotgun (WGS) entry which is preliminary data.</text>
</comment>
<evidence type="ECO:0000313" key="1">
    <source>
        <dbReference type="EMBL" id="KAF0023456.1"/>
    </source>
</evidence>
<sequence length="106" mass="11704">MQDQRPQFLSVPPAGARRICSEPFQAKSSFFCVSDSFACSRFFLQSRNFLLILLPCQPARKPAAKDSATATCSVLSDTSAMFTSGRQTRTICVSRVKSVAPYSNRK</sequence>
<dbReference type="EMBL" id="VEVO01000022">
    <property type="protein sequence ID" value="KAF0023456.1"/>
    <property type="molecule type" value="Genomic_DNA"/>
</dbReference>
<accession>A0A6A4RLT9</accession>